<dbReference type="EMBL" id="NPIC01000002">
    <property type="protein sequence ID" value="RDL39766.1"/>
    <property type="molecule type" value="Genomic_DNA"/>
</dbReference>
<proteinExistence type="predicted"/>
<reference evidence="2 3" key="1">
    <citation type="journal article" date="2018" name="IMA Fungus">
        <title>IMA Genome-F 9: Draft genome sequence of Annulohypoxylon stygium, Aspergillus mulundensis, Berkeleyomyces basicola (syn. Thielaviopsis basicola), Ceratocystis smalleyi, two Cercospora beticola strains, Coleophoma cylindrospora, Fusarium fracticaudum, Phialophora cf. hyalina, and Morchella septimelata.</title>
        <authorList>
            <person name="Wingfield B.D."/>
            <person name="Bills G.F."/>
            <person name="Dong Y."/>
            <person name="Huang W."/>
            <person name="Nel W.J."/>
            <person name="Swalarsk-Parry B.S."/>
            <person name="Vaghefi N."/>
            <person name="Wilken P.M."/>
            <person name="An Z."/>
            <person name="de Beer Z.W."/>
            <person name="De Vos L."/>
            <person name="Chen L."/>
            <person name="Duong T.A."/>
            <person name="Gao Y."/>
            <person name="Hammerbacher A."/>
            <person name="Kikkert J.R."/>
            <person name="Li Y."/>
            <person name="Li H."/>
            <person name="Li K."/>
            <person name="Li Q."/>
            <person name="Liu X."/>
            <person name="Ma X."/>
            <person name="Naidoo K."/>
            <person name="Pethybridge S.J."/>
            <person name="Sun J."/>
            <person name="Steenkamp E.T."/>
            <person name="van der Nest M.A."/>
            <person name="van Wyk S."/>
            <person name="Wingfield M.J."/>
            <person name="Xiong C."/>
            <person name="Yue Q."/>
            <person name="Zhang X."/>
        </authorList>
    </citation>
    <scope>NUCLEOTIDE SEQUENCE [LARGE SCALE GENOMIC DNA]</scope>
    <source>
        <strain evidence="2 3">BP 5553</strain>
    </source>
</reference>
<sequence length="91" mass="9871">MYRRPDEFQRTDISAAGSEWKANASLHSIIHDADHPGSDVDRSSKATPLPNVNFDDSGRVVRSRGGRGEKGRKGSGKGPLNPEGMPRRKGS</sequence>
<feature type="compositionally biased region" description="Basic and acidic residues" evidence="1">
    <location>
        <begin position="31"/>
        <end position="44"/>
    </location>
</feature>
<comment type="caution">
    <text evidence="2">The sequence shown here is derived from an EMBL/GenBank/DDBJ whole genome shotgun (WGS) entry which is preliminary data.</text>
</comment>
<dbReference type="RefSeq" id="XP_031872422.1">
    <property type="nucleotide sequence ID" value="XM_032012729.1"/>
</dbReference>
<evidence type="ECO:0000313" key="3">
    <source>
        <dbReference type="Proteomes" id="UP000254866"/>
    </source>
</evidence>
<gene>
    <name evidence="2" type="ORF">BP5553_04106</name>
</gene>
<dbReference type="Proteomes" id="UP000254866">
    <property type="component" value="Unassembled WGS sequence"/>
</dbReference>
<dbReference type="GeneID" id="43596955"/>
<evidence type="ECO:0000256" key="1">
    <source>
        <dbReference type="SAM" id="MobiDB-lite"/>
    </source>
</evidence>
<evidence type="ECO:0000313" key="2">
    <source>
        <dbReference type="EMBL" id="RDL39766.1"/>
    </source>
</evidence>
<protein>
    <submittedName>
        <fullName evidence="2">Uncharacterized protein</fullName>
    </submittedName>
</protein>
<accession>A0A370TW55</accession>
<organism evidence="2 3">
    <name type="scientific">Venustampulla echinocandica</name>
    <dbReference type="NCBI Taxonomy" id="2656787"/>
    <lineage>
        <taxon>Eukaryota</taxon>
        <taxon>Fungi</taxon>
        <taxon>Dikarya</taxon>
        <taxon>Ascomycota</taxon>
        <taxon>Pezizomycotina</taxon>
        <taxon>Leotiomycetes</taxon>
        <taxon>Helotiales</taxon>
        <taxon>Pleuroascaceae</taxon>
        <taxon>Venustampulla</taxon>
    </lineage>
</organism>
<dbReference type="AlphaFoldDB" id="A0A370TW55"/>
<feature type="region of interest" description="Disordered" evidence="1">
    <location>
        <begin position="31"/>
        <end position="91"/>
    </location>
</feature>
<name>A0A370TW55_9HELO</name>
<keyword evidence="3" id="KW-1185">Reference proteome</keyword>
<dbReference type="OrthoDB" id="3439627at2759"/>